<evidence type="ECO:0000256" key="2">
    <source>
        <dbReference type="ARBA" id="ARBA00022448"/>
    </source>
</evidence>
<evidence type="ECO:0000256" key="3">
    <source>
        <dbReference type="ARBA" id="ARBA00022729"/>
    </source>
</evidence>
<comment type="caution">
    <text evidence="5">The sequence shown here is derived from an EMBL/GenBank/DDBJ whole genome shotgun (WGS) entry which is preliminary data.</text>
</comment>
<gene>
    <name evidence="5" type="ORF">HX099_02910</name>
</gene>
<organism evidence="5 6">
    <name type="scientific">Thiopseudomonas alkaliphila</name>
    <dbReference type="NCBI Taxonomy" id="1697053"/>
    <lineage>
        <taxon>Bacteria</taxon>
        <taxon>Pseudomonadati</taxon>
        <taxon>Pseudomonadota</taxon>
        <taxon>Gammaproteobacteria</taxon>
        <taxon>Pseudomonadales</taxon>
        <taxon>Pseudomonadaceae</taxon>
        <taxon>Thiopseudomonas</taxon>
    </lineage>
</organism>
<comment type="similarity">
    <text evidence="1">Belongs to the outer membrane porin (Opr) (TC 1.B.25) family.</text>
</comment>
<dbReference type="InterPro" id="IPR023614">
    <property type="entry name" value="Porin_dom_sf"/>
</dbReference>
<feature type="chain" id="PRO_5043386747" evidence="4">
    <location>
        <begin position="24"/>
        <end position="443"/>
    </location>
</feature>
<dbReference type="Pfam" id="PF03573">
    <property type="entry name" value="OprD"/>
    <property type="match status" value="1"/>
</dbReference>
<keyword evidence="3 4" id="KW-0732">Signal</keyword>
<dbReference type="GO" id="GO:0016020">
    <property type="term" value="C:membrane"/>
    <property type="evidence" value="ECO:0007669"/>
    <property type="project" value="InterPro"/>
</dbReference>
<feature type="signal peptide" evidence="4">
    <location>
        <begin position="1"/>
        <end position="23"/>
    </location>
</feature>
<evidence type="ECO:0000256" key="1">
    <source>
        <dbReference type="ARBA" id="ARBA00009075"/>
    </source>
</evidence>
<dbReference type="RefSeq" id="WP_286593156.1">
    <property type="nucleotide sequence ID" value="NZ_JACANB010000002.1"/>
</dbReference>
<dbReference type="PANTHER" id="PTHR34596">
    <property type="entry name" value="CHITOPORIN"/>
    <property type="match status" value="1"/>
</dbReference>
<protein>
    <submittedName>
        <fullName evidence="5">Outer membrane porin, OprD family</fullName>
    </submittedName>
</protein>
<evidence type="ECO:0000256" key="4">
    <source>
        <dbReference type="SAM" id="SignalP"/>
    </source>
</evidence>
<dbReference type="InterPro" id="IPR005318">
    <property type="entry name" value="OM_porin_bac"/>
</dbReference>
<reference evidence="5" key="1">
    <citation type="submission" date="2020-06" db="EMBL/GenBank/DDBJ databases">
        <authorList>
            <person name="Dong N."/>
        </authorList>
    </citation>
    <scope>NUCLEOTIDE SEQUENCE</scope>
    <source>
        <strain evidence="5">DF46-2-2</strain>
    </source>
</reference>
<dbReference type="Gene3D" id="2.40.160.10">
    <property type="entry name" value="Porin"/>
    <property type="match status" value="1"/>
</dbReference>
<sequence>MQIMKWSAIAFAVAAASTQMAVASQQDNAQGFIEDSKLQLDSRMFYFNRDFRNDPRGNRHTSPKGKENGYAEELGLGFKARYQSGFTQGTVGVGVDAFGLQSIKLDSGGGRHSYDASFFPDKSNKKAKNNASQAGAAVKARISSTTLKYGRQTDVDMPVFSMDDSRLLQETSTGFLVTSEEIDGLQLNAGHFTQLSDLNQVRADSSPLKKIDFVGGNYAITDDLNVAYYYADADLDEDTFGYKSSKKHYLGADYHYDLAADQALDFDFNFYRTKLGNRHESNDRNKAWSLAAAYTIDAHKFTVGHQRISGDTGYEYGYDGGGSIYLLNDVQRNSFIGEDENSWQVRYDLDMGKFGVEGLNLMTRYVRGSNVKIQGDTGVNPQLVGKHDGKNWERDIEAGYTFQQGAAKDLNIRVRQATYRASHLGNVDTDEVRVIVNYPLSIL</sequence>
<dbReference type="GO" id="GO:0015288">
    <property type="term" value="F:porin activity"/>
    <property type="evidence" value="ECO:0007669"/>
    <property type="project" value="TreeGrafter"/>
</dbReference>
<proteinExistence type="inferred from homology"/>
<dbReference type="AlphaFoldDB" id="A0AAW7DSI9"/>
<evidence type="ECO:0000313" key="6">
    <source>
        <dbReference type="Proteomes" id="UP001173465"/>
    </source>
</evidence>
<name>A0AAW7DSI9_9GAMM</name>
<dbReference type="PANTHER" id="PTHR34596:SF2">
    <property type="entry name" value="CHITOPORIN"/>
    <property type="match status" value="1"/>
</dbReference>
<keyword evidence="2" id="KW-0813">Transport</keyword>
<reference evidence="5" key="2">
    <citation type="journal article" date="2022" name="Sci. Total Environ.">
        <title>Prevalence, transmission, and molecular epidemiology of tet(X)-positive bacteria among humans, animals, and environmental niches in China: An epidemiological, and genomic-based study.</title>
        <authorList>
            <person name="Dong N."/>
            <person name="Zeng Y."/>
            <person name="Cai C."/>
            <person name="Sun C."/>
            <person name="Lu J."/>
            <person name="Liu C."/>
            <person name="Zhou H."/>
            <person name="Sun Q."/>
            <person name="Shu L."/>
            <person name="Wang H."/>
            <person name="Wang Y."/>
            <person name="Wang S."/>
            <person name="Wu C."/>
            <person name="Chan E.W."/>
            <person name="Chen G."/>
            <person name="Shen Z."/>
            <person name="Chen S."/>
            <person name="Zhang R."/>
        </authorList>
    </citation>
    <scope>NUCLEOTIDE SEQUENCE</scope>
    <source>
        <strain evidence="5">DF46-2-2</strain>
    </source>
</reference>
<evidence type="ECO:0000313" key="5">
    <source>
        <dbReference type="EMBL" id="MDM1695618.1"/>
    </source>
</evidence>
<dbReference type="EMBL" id="JACANB010000002">
    <property type="protein sequence ID" value="MDM1695618.1"/>
    <property type="molecule type" value="Genomic_DNA"/>
</dbReference>
<dbReference type="Proteomes" id="UP001173465">
    <property type="component" value="Unassembled WGS sequence"/>
</dbReference>
<accession>A0AAW7DSI9</accession>